<comment type="caution">
    <text evidence="2">The sequence shown here is derived from an EMBL/GenBank/DDBJ whole genome shotgun (WGS) entry which is preliminary data.</text>
</comment>
<dbReference type="Gene3D" id="3.40.50.2300">
    <property type="match status" value="1"/>
</dbReference>
<evidence type="ECO:0000259" key="1">
    <source>
        <dbReference type="PROSITE" id="PS50110"/>
    </source>
</evidence>
<gene>
    <name evidence="2" type="ORF">LCGC14_3103510</name>
</gene>
<evidence type="ECO:0000313" key="2">
    <source>
        <dbReference type="EMBL" id="KKK52577.1"/>
    </source>
</evidence>
<dbReference type="AlphaFoldDB" id="A0A0F8W721"/>
<accession>A0A0F8W721</accession>
<feature type="non-terminal residue" evidence="2">
    <location>
        <position position="88"/>
    </location>
</feature>
<protein>
    <recommendedName>
        <fullName evidence="1">Response regulatory domain-containing protein</fullName>
    </recommendedName>
</protein>
<dbReference type="EMBL" id="LAZR01066950">
    <property type="protein sequence ID" value="KKK52577.1"/>
    <property type="molecule type" value="Genomic_DNA"/>
</dbReference>
<reference evidence="2" key="1">
    <citation type="journal article" date="2015" name="Nature">
        <title>Complex archaea that bridge the gap between prokaryotes and eukaryotes.</title>
        <authorList>
            <person name="Spang A."/>
            <person name="Saw J.H."/>
            <person name="Jorgensen S.L."/>
            <person name="Zaremba-Niedzwiedzka K."/>
            <person name="Martijn J."/>
            <person name="Lind A.E."/>
            <person name="van Eijk R."/>
            <person name="Schleper C."/>
            <person name="Guy L."/>
            <person name="Ettema T.J."/>
        </authorList>
    </citation>
    <scope>NUCLEOTIDE SEQUENCE</scope>
</reference>
<organism evidence="2">
    <name type="scientific">marine sediment metagenome</name>
    <dbReference type="NCBI Taxonomy" id="412755"/>
    <lineage>
        <taxon>unclassified sequences</taxon>
        <taxon>metagenomes</taxon>
        <taxon>ecological metagenomes</taxon>
    </lineage>
</organism>
<proteinExistence type="predicted"/>
<dbReference type="GO" id="GO:0000160">
    <property type="term" value="P:phosphorelay signal transduction system"/>
    <property type="evidence" value="ECO:0007669"/>
    <property type="project" value="InterPro"/>
</dbReference>
<dbReference type="PROSITE" id="PS50110">
    <property type="entry name" value="RESPONSE_REGULATORY"/>
    <property type="match status" value="1"/>
</dbReference>
<dbReference type="SUPFAM" id="SSF52172">
    <property type="entry name" value="CheY-like"/>
    <property type="match status" value="1"/>
</dbReference>
<feature type="domain" description="Response regulatory" evidence="1">
    <location>
        <begin position="10"/>
        <end position="88"/>
    </location>
</feature>
<dbReference type="InterPro" id="IPR001789">
    <property type="entry name" value="Sig_transdc_resp-reg_receiver"/>
</dbReference>
<name>A0A0F8W721_9ZZZZ</name>
<dbReference type="InterPro" id="IPR011006">
    <property type="entry name" value="CheY-like_superfamily"/>
</dbReference>
<sequence length="88" mass="9264">MRADSSTSGRILAVVTDLMLESRITHKARAMDYDVSVVGTAQAVRDAVDSTPPDLLVLDLQAEGLPWREAVAAAKEAADGPVPVLAYG</sequence>